<evidence type="ECO:0000313" key="4">
    <source>
        <dbReference type="Proteomes" id="UP000518752"/>
    </source>
</evidence>
<feature type="compositionally biased region" description="Basic and acidic residues" evidence="2">
    <location>
        <begin position="474"/>
        <end position="488"/>
    </location>
</feature>
<dbReference type="InterPro" id="IPR052055">
    <property type="entry name" value="Hepadnavirus_pol/RT"/>
</dbReference>
<proteinExistence type="predicted"/>
<dbReference type="Proteomes" id="UP000518752">
    <property type="component" value="Unassembled WGS sequence"/>
</dbReference>
<dbReference type="PANTHER" id="PTHR33050:SF7">
    <property type="entry name" value="RIBONUCLEASE H"/>
    <property type="match status" value="1"/>
</dbReference>
<dbReference type="OrthoDB" id="2506773at2759"/>
<feature type="compositionally biased region" description="Low complexity" evidence="2">
    <location>
        <begin position="986"/>
        <end position="1002"/>
    </location>
</feature>
<dbReference type="PANTHER" id="PTHR33050">
    <property type="entry name" value="REVERSE TRANSCRIPTASE DOMAIN-CONTAINING PROTEIN"/>
    <property type="match status" value="1"/>
</dbReference>
<organism evidence="3 4">
    <name type="scientific">Collybiopsis confluens</name>
    <dbReference type="NCBI Taxonomy" id="2823264"/>
    <lineage>
        <taxon>Eukaryota</taxon>
        <taxon>Fungi</taxon>
        <taxon>Dikarya</taxon>
        <taxon>Basidiomycota</taxon>
        <taxon>Agaricomycotina</taxon>
        <taxon>Agaricomycetes</taxon>
        <taxon>Agaricomycetidae</taxon>
        <taxon>Agaricales</taxon>
        <taxon>Marasmiineae</taxon>
        <taxon>Omphalotaceae</taxon>
        <taxon>Collybiopsis</taxon>
    </lineage>
</organism>
<feature type="region of interest" description="Disordered" evidence="2">
    <location>
        <begin position="986"/>
        <end position="1039"/>
    </location>
</feature>
<dbReference type="SUPFAM" id="SSF47823">
    <property type="entry name" value="lambda integrase-like, N-terminal domain"/>
    <property type="match status" value="1"/>
</dbReference>
<evidence type="ECO:0000313" key="3">
    <source>
        <dbReference type="EMBL" id="KAF5346278.1"/>
    </source>
</evidence>
<reference evidence="3 4" key="1">
    <citation type="journal article" date="2020" name="ISME J.">
        <title>Uncovering the hidden diversity of litter-decomposition mechanisms in mushroom-forming fungi.</title>
        <authorList>
            <person name="Floudas D."/>
            <person name="Bentzer J."/>
            <person name="Ahren D."/>
            <person name="Johansson T."/>
            <person name="Persson P."/>
            <person name="Tunlid A."/>
        </authorList>
    </citation>
    <scope>NUCLEOTIDE SEQUENCE [LARGE SCALE GENOMIC DNA]</scope>
    <source>
        <strain evidence="3 4">CBS 406.79</strain>
    </source>
</reference>
<dbReference type="Gene3D" id="1.10.150.130">
    <property type="match status" value="1"/>
</dbReference>
<dbReference type="EMBL" id="JAACJN010000356">
    <property type="protein sequence ID" value="KAF5346278.1"/>
    <property type="molecule type" value="Genomic_DNA"/>
</dbReference>
<dbReference type="GO" id="GO:0003677">
    <property type="term" value="F:DNA binding"/>
    <property type="evidence" value="ECO:0007669"/>
    <property type="project" value="UniProtKB-KW"/>
</dbReference>
<protein>
    <submittedName>
        <fullName evidence="3">Uncharacterized protein</fullName>
    </submittedName>
</protein>
<evidence type="ECO:0000256" key="2">
    <source>
        <dbReference type="SAM" id="MobiDB-lite"/>
    </source>
</evidence>
<accession>A0A8H5CRH8</accession>
<dbReference type="InterPro" id="IPR010998">
    <property type="entry name" value="Integrase_recombinase_N"/>
</dbReference>
<feature type="compositionally biased region" description="Polar residues" evidence="2">
    <location>
        <begin position="1024"/>
        <end position="1039"/>
    </location>
</feature>
<name>A0A8H5CRH8_9AGAR</name>
<gene>
    <name evidence="3" type="ORF">D9757_014841</name>
</gene>
<feature type="region of interest" description="Disordered" evidence="2">
    <location>
        <begin position="468"/>
        <end position="488"/>
    </location>
</feature>
<evidence type="ECO:0000256" key="1">
    <source>
        <dbReference type="ARBA" id="ARBA00023125"/>
    </source>
</evidence>
<keyword evidence="1" id="KW-0238">DNA-binding</keyword>
<comment type="caution">
    <text evidence="3">The sequence shown here is derived from an EMBL/GenBank/DDBJ whole genome shotgun (WGS) entry which is preliminary data.</text>
</comment>
<sequence length="1281" mass="143591">MTMTVDSTIVGKAGLPEDKIRAAMSWQAAIRRSSLLSSSHPRRDLLFAMLEPIPRLYPYTESFNRPNRVHRTHTNDTLPLIAKMTRMAKFIYNRDVEARNDDRRVRSVARVEGDAEVSDVEFFISVDDHMEELVDDPSLIQQVFHLIPSSGIKWLKDMVPGLKFTDKGVFYDEFAQPASSTTAPRKPKPDFIPNKVATVNSDSITSFPDALFELAENDFRIPLAWFVPRNLRWISANLHSFKRIKLTHKPEKPQVLDISDVSKKMDAAPDVGPSKDSDLNYVQWKQANTNHLEFEVKLYGSEKAARPVFLAQHYNFFDRNDTSDTFPFWQPYEIILRGKHYDEKTEFDVTTYMSHWTLVMVKEEDRKRGQELVPRSSGSAYMRPNQARRIPFKVATGPSPSLVASVAGKRATNCRSITQTSMAPSLLRSRISEVTSSLPQVQESAYGTISVGDASTQTAPHQLVSVPSAAANTERSEKIHAPTDHWDSDPFHPTSLRPALLFHDFTQSIHTRLPLPNTPPAYAEIYSRIITPYNPEAFFIELSICGISDRYPLLVDNLRQGFPLGHMPTLSETIIINNHSSTIRYPEVVEEYISEESTAGRMSGPFSKEEVELILRGPFVSSPLIVSEQTQGPGKPSKLRVCRNLSKDSTDSSGLVFPAVNSYVEKELFPTTFDSAAIVAEWITAAPPGTQACSIDISKFHCTMPVIPEHKPYLVVQDNNRKFWIDHCFPFGASPASSTSGMVSAAVCDIWQIKGVAPIAKIEDDFNVFRIPTPNGSYAYDRNTMLELIKTLGVPWHPDKGDKFFVNITTFIGFLWNIPLRQVSLPEGKRLKYIHRLTSFIDESSSHKTPLLKVESIHGTLCHIAFGALELLIYYLESWGYKDIHLRIYSDNKGTIGAINKARSPNFHINLSVRRTYAIFASLYIQPDVAYIKSEANPADPVLRGILGRNSTRSRILNNLDPIISTNFVSHSTSTNTRSRILSYINSSSPSTPVSTTNDTTSQPRSWLIPPNPTVSVSGPARLPSQQSLRKPKQGNTIAHSNLRPSVRAQDRIHAWLTPYAIDKRRSQSAKYPAKIIESGERAMITALSSNTITSYASGLLRFNQFCDKMGIPEVNRMPANDQLIIGFIGFSLGEVSGSCVKNWLSGLCAWHDFHEAPWPADSRRIRFARVGARIAGSHHRRPTRNPITLAHMLALYFALNFSIPFHCSIWAVACTAFWGCCRLGELTVPSAARFDPKYHVRRDTQVTKTTNSDGSPKAFSFRIPWTKTTKEVGATVVGSS</sequence>
<keyword evidence="4" id="KW-1185">Reference proteome</keyword>